<dbReference type="Proteomes" id="UP000289857">
    <property type="component" value="Unassembled WGS sequence"/>
</dbReference>
<proteinExistence type="predicted"/>
<reference evidence="2" key="1">
    <citation type="submission" date="2019-01" db="EMBL/GenBank/DDBJ databases">
        <title>Cytophagaceae bacterium strain CAR-16.</title>
        <authorList>
            <person name="Chen W.-M."/>
        </authorList>
    </citation>
    <scope>NUCLEOTIDE SEQUENCE [LARGE SCALE GENOMIC DNA]</scope>
    <source>
        <strain evidence="2">WWJ-16</strain>
    </source>
</reference>
<gene>
    <name evidence="1" type="ORF">EQG61_00525</name>
</gene>
<dbReference type="OrthoDB" id="1242942at2"/>
<dbReference type="AlphaFoldDB" id="A0A4Q1KE38"/>
<name>A0A4Q1KE38_9FLAO</name>
<accession>A0A4Q1KE38</accession>
<dbReference type="RefSeq" id="WP_129459923.1">
    <property type="nucleotide sequence ID" value="NZ_SBKN01000001.1"/>
</dbReference>
<comment type="caution">
    <text evidence="1">The sequence shown here is derived from an EMBL/GenBank/DDBJ whole genome shotgun (WGS) entry which is preliminary data.</text>
</comment>
<evidence type="ECO:0000313" key="2">
    <source>
        <dbReference type="Proteomes" id="UP000289857"/>
    </source>
</evidence>
<evidence type="ECO:0000313" key="1">
    <source>
        <dbReference type="EMBL" id="RXR23958.1"/>
    </source>
</evidence>
<protein>
    <submittedName>
        <fullName evidence="1">Uncharacterized protein</fullName>
    </submittedName>
</protein>
<sequence length="192" mass="22756">MSISIKYNNELGKEISYSKASKLQEYFKVFLENNTPIKEERYQKGLLVDTSFYVTSQSQIDTILLTNPGVSFEYEYLVNGHRIKEYLSYNDNVLADKRVLVYNSLDETICYCRYKLEGTIFIPEETEKYYYENGELKYKFDYLNNDGTLYMIYDEVFYQSDIYPEDIGNTEITNFSWAGFEYYQNALPILPL</sequence>
<organism evidence="1 2">
    <name type="scientific">Flavobacterium stagni</name>
    <dbReference type="NCBI Taxonomy" id="2506421"/>
    <lineage>
        <taxon>Bacteria</taxon>
        <taxon>Pseudomonadati</taxon>
        <taxon>Bacteroidota</taxon>
        <taxon>Flavobacteriia</taxon>
        <taxon>Flavobacteriales</taxon>
        <taxon>Flavobacteriaceae</taxon>
        <taxon>Flavobacterium</taxon>
    </lineage>
</organism>
<dbReference type="EMBL" id="SBKN01000001">
    <property type="protein sequence ID" value="RXR23958.1"/>
    <property type="molecule type" value="Genomic_DNA"/>
</dbReference>
<keyword evidence="2" id="KW-1185">Reference proteome</keyword>